<dbReference type="Pfam" id="PF00098">
    <property type="entry name" value="zf-CCHC"/>
    <property type="match status" value="1"/>
</dbReference>
<dbReference type="Pfam" id="PF22936">
    <property type="entry name" value="Pol_BBD"/>
    <property type="match status" value="1"/>
</dbReference>
<feature type="compositionally biased region" description="Basic residues" evidence="4">
    <location>
        <begin position="1401"/>
        <end position="1412"/>
    </location>
</feature>
<keyword evidence="3" id="KW-0175">Coiled coil</keyword>
<dbReference type="Gene3D" id="3.30.420.10">
    <property type="entry name" value="Ribonuclease H-like superfamily/Ribonuclease H"/>
    <property type="match status" value="1"/>
</dbReference>
<feature type="region of interest" description="Disordered" evidence="4">
    <location>
        <begin position="1089"/>
        <end position="1131"/>
    </location>
</feature>
<accession>A0ABQ5IHS3</accession>
<dbReference type="EMBL" id="BQNB010020799">
    <property type="protein sequence ID" value="GJT99751.1"/>
    <property type="molecule type" value="Genomic_DNA"/>
</dbReference>
<evidence type="ECO:0000256" key="3">
    <source>
        <dbReference type="SAM" id="Coils"/>
    </source>
</evidence>
<evidence type="ECO:0000256" key="1">
    <source>
        <dbReference type="ARBA" id="ARBA00022670"/>
    </source>
</evidence>
<feature type="domain" description="CCHC-type" evidence="5">
    <location>
        <begin position="158"/>
        <end position="173"/>
    </location>
</feature>
<evidence type="ECO:0000259" key="5">
    <source>
        <dbReference type="PROSITE" id="PS50158"/>
    </source>
</evidence>
<feature type="compositionally biased region" description="Basic and acidic residues" evidence="4">
    <location>
        <begin position="1373"/>
        <end position="1400"/>
    </location>
</feature>
<feature type="region of interest" description="Disordered" evidence="4">
    <location>
        <begin position="1373"/>
        <end position="1440"/>
    </location>
</feature>
<keyword evidence="2" id="KW-0863">Zinc-finger</keyword>
<feature type="region of interest" description="Disordered" evidence="4">
    <location>
        <begin position="1143"/>
        <end position="1166"/>
    </location>
</feature>
<evidence type="ECO:0000313" key="6">
    <source>
        <dbReference type="EMBL" id="GJT99751.1"/>
    </source>
</evidence>
<feature type="region of interest" description="Disordered" evidence="4">
    <location>
        <begin position="396"/>
        <end position="415"/>
    </location>
</feature>
<keyword evidence="1" id="KW-0645">Protease</keyword>
<dbReference type="InterPro" id="IPR054722">
    <property type="entry name" value="PolX-like_BBD"/>
</dbReference>
<feature type="compositionally biased region" description="Basic and acidic residues" evidence="4">
    <location>
        <begin position="434"/>
        <end position="444"/>
    </location>
</feature>
<dbReference type="InterPro" id="IPR036875">
    <property type="entry name" value="Znf_CCHC_sf"/>
</dbReference>
<feature type="compositionally biased region" description="Polar residues" evidence="4">
    <location>
        <begin position="445"/>
        <end position="458"/>
    </location>
</feature>
<organism evidence="6 7">
    <name type="scientific">Tanacetum coccineum</name>
    <dbReference type="NCBI Taxonomy" id="301880"/>
    <lineage>
        <taxon>Eukaryota</taxon>
        <taxon>Viridiplantae</taxon>
        <taxon>Streptophyta</taxon>
        <taxon>Embryophyta</taxon>
        <taxon>Tracheophyta</taxon>
        <taxon>Spermatophyta</taxon>
        <taxon>Magnoliopsida</taxon>
        <taxon>eudicotyledons</taxon>
        <taxon>Gunneridae</taxon>
        <taxon>Pentapetalae</taxon>
        <taxon>asterids</taxon>
        <taxon>campanulids</taxon>
        <taxon>Asterales</taxon>
        <taxon>Asteraceae</taxon>
        <taxon>Asteroideae</taxon>
        <taxon>Anthemideae</taxon>
        <taxon>Anthemidinae</taxon>
        <taxon>Tanacetum</taxon>
    </lineage>
</organism>
<dbReference type="SUPFAM" id="SSF57756">
    <property type="entry name" value="Retrovirus zinc finger-like domains"/>
    <property type="match status" value="1"/>
</dbReference>
<feature type="coiled-coil region" evidence="3">
    <location>
        <begin position="259"/>
        <end position="293"/>
    </location>
</feature>
<feature type="domain" description="CCHC-type" evidence="5">
    <location>
        <begin position="543"/>
        <end position="557"/>
    </location>
</feature>
<feature type="region of interest" description="Disordered" evidence="4">
    <location>
        <begin position="427"/>
        <end position="501"/>
    </location>
</feature>
<gene>
    <name evidence="6" type="ORF">Tco_1110090</name>
</gene>
<dbReference type="InterPro" id="IPR039537">
    <property type="entry name" value="Retrotran_Ty1/copia-like"/>
</dbReference>
<keyword evidence="1" id="KW-0378">Hydrolase</keyword>
<evidence type="ECO:0000256" key="2">
    <source>
        <dbReference type="PROSITE-ProRule" id="PRU00047"/>
    </source>
</evidence>
<feature type="compositionally biased region" description="Low complexity" evidence="4">
    <location>
        <begin position="62"/>
        <end position="71"/>
    </location>
</feature>
<evidence type="ECO:0000256" key="4">
    <source>
        <dbReference type="SAM" id="MobiDB-lite"/>
    </source>
</evidence>
<reference evidence="6" key="2">
    <citation type="submission" date="2022-01" db="EMBL/GenBank/DDBJ databases">
        <authorList>
            <person name="Yamashiro T."/>
            <person name="Shiraishi A."/>
            <person name="Satake H."/>
            <person name="Nakayama K."/>
        </authorList>
    </citation>
    <scope>NUCLEOTIDE SEQUENCE</scope>
</reference>
<keyword evidence="2" id="KW-0479">Metal-binding</keyword>
<dbReference type="PANTHER" id="PTHR42648">
    <property type="entry name" value="TRANSPOSASE, PUTATIVE-RELATED"/>
    <property type="match status" value="1"/>
</dbReference>
<dbReference type="Proteomes" id="UP001151760">
    <property type="component" value="Unassembled WGS sequence"/>
</dbReference>
<comment type="caution">
    <text evidence="6">The sequence shown here is derived from an EMBL/GenBank/DDBJ whole genome shotgun (WGS) entry which is preliminary data.</text>
</comment>
<sequence>MTMRTKPDVDTLSIDDLYNNLRVFEQELTSTSKSSASAQNVAFVSHSKSSTNKVKSGHTGAYSTYTPSTSSNNIPEREVPAGFADEVIYSLFAKQSEDLDLLHEDLEQIDDMDIEEMDINWQIAMIAIRMKKFYKKTGRRVRIDGNKPVGFDKKKLECFKCHNTGHFARECPSKGTNDGKKRDSFYQDQGAGKKEQNQNCLLTMDDGVVNWGEHTEEEVETNHALMAISSNNEVSLCSKTCIDSYNKLKTLCDEQTNQLGEQEVKILAYDQAVKKLEAQVVTFQKQQLSLNEQLTFQANALYEKDEKLKKYRRIGMKAVKEKEQLQKTVDSWKDSSKNLWKLVDSGMSSTSKVGLGYEIKSNDEVLSYEEEMNRTVFNCTEEDFIDKPLYSRFSKTDSFKGVPHPLTGDYTPKPQQEIDESLYVYGKKGPQKPEISDSDDKSNEHSTCQSNDSEGSFGNPSEHSSESESESISIPNEMSTSKSVTTNEKVVSESKEVEPSCVTHVKTPRQQMKNQETHKVNGKNWDEMMERKLGEGYSFIKKKCFVCGSLSHLIRDCDFYEKKMVREAELKKQRVFNTGNGVAKPVWNNANRVNHANHFVPRPVQLNTGRANVNSVRQNVNSVRPNVNTGRANVNSVRQNVNSVRSNVNTGSFNINTVKAKQPINTSNSNSFSPVRPQGTAVKTSAGYNWRKTRPNSNCNSGSNFIRTDHPLKNMEDRGIFDSGCSGHMTGNKDHLDDFEECKGGSVTFGGSKGYITSKGRIRVGNLDFDSVSFVKELGHFNLFSISQICDKHHKVLFTETECLVVSPDFKMPDENQILLQVPRQHNMYSFDMKTPALTKDYSCLIAKATSDESKLWYRRFSWVFFLATKDETSGILHNFIRQIENQLNYRNGVAERMNRTLIEASRTMLADSLLPTTFWTEAVSTACYIFNRVRVKQPQNKTPYELCLAQTIYSYIRPFGVPVTILDTLSVVGKFVGMSDDGFLVGTSEVTNSACTLQTPNANASEEEDEAEELIVVPTAVRHTAAKVRPRKSSTNSKAEEFLTELQNLKTQEKEAYSTGISEDTPEILAFRRELDELALKHLREVPKNKATSTTSVKKSKVASQRSKSVDKGKRYKRRKESKGKDIDTGFEDISTGFEEVNTGGLGVSTGSGPVSSARGQREGKAPMIVEETQAPKRTKEQIQQEEASLAEAIRLQTLEEEETAKQVHLDALLAKRLAEEEELTEQQKKRKAQVQFEAQFYTEEDWDAIRAKLEANAELTKDVLGKDLSEQDFAKRMVDLVNQRKKHFAEERAKAKRNKPMTQSQLRIYMSNYLKNQGTWKLSQLKKLKFEEIKEEFEKLVKQIDTFVPINIEATKAQLKRYGEELQTEISKKQRIDDKDVSDTEEKVGKVKEEEPVKRVGKRKKQKARKGISIDKSPQGDSETDKEESVEAMNPTPLDTKSNIVANWKIFQQGERSIYQIIRANGADTVYMSFGAMLKDFTREDLIELYRLVMQKYGTNRPEDAYDRVLWSDLRTMFDPPLNEDAIWSLPLQQKMISWRYYDKCAVHCLTLEACNIYMLADRKYPLSKDACQVMLKMKLLDGKMNEVCYKLLKMIEKQAGVKK</sequence>
<reference evidence="6" key="1">
    <citation type="journal article" date="2022" name="Int. J. Mol. Sci.">
        <title>Draft Genome of Tanacetum Coccineum: Genomic Comparison of Closely Related Tanacetum-Family Plants.</title>
        <authorList>
            <person name="Yamashiro T."/>
            <person name="Shiraishi A."/>
            <person name="Nakayama K."/>
            <person name="Satake H."/>
        </authorList>
    </citation>
    <scope>NUCLEOTIDE SEQUENCE</scope>
</reference>
<feature type="region of interest" description="Disordered" evidence="4">
    <location>
        <begin position="53"/>
        <end position="74"/>
    </location>
</feature>
<feature type="compositionally biased region" description="Low complexity" evidence="4">
    <location>
        <begin position="470"/>
        <end position="479"/>
    </location>
</feature>
<name>A0ABQ5IHS3_9ASTR</name>
<dbReference type="PROSITE" id="PS50158">
    <property type="entry name" value="ZF_CCHC"/>
    <property type="match status" value="2"/>
</dbReference>
<proteinExistence type="predicted"/>
<dbReference type="InterPro" id="IPR001878">
    <property type="entry name" value="Znf_CCHC"/>
</dbReference>
<dbReference type="InterPro" id="IPR036397">
    <property type="entry name" value="RNaseH_sf"/>
</dbReference>
<keyword evidence="2" id="KW-0862">Zinc</keyword>
<feature type="region of interest" description="Disordered" evidence="4">
    <location>
        <begin position="172"/>
        <end position="192"/>
    </location>
</feature>
<keyword evidence="7" id="KW-1185">Reference proteome</keyword>
<dbReference type="SUPFAM" id="SSF53098">
    <property type="entry name" value="Ribonuclease H-like"/>
    <property type="match status" value="1"/>
</dbReference>
<dbReference type="Gene3D" id="4.10.60.10">
    <property type="entry name" value="Zinc finger, CCHC-type"/>
    <property type="match status" value="1"/>
</dbReference>
<evidence type="ECO:0000313" key="7">
    <source>
        <dbReference type="Proteomes" id="UP001151760"/>
    </source>
</evidence>
<dbReference type="PANTHER" id="PTHR42648:SF32">
    <property type="entry name" value="RIBONUCLEASE H-LIKE DOMAIN, GAG-PRE-INTEGRASE DOMAIN PROTEIN-RELATED"/>
    <property type="match status" value="1"/>
</dbReference>
<dbReference type="InterPro" id="IPR012337">
    <property type="entry name" value="RNaseH-like_sf"/>
</dbReference>
<protein>
    <submittedName>
        <fullName evidence="6">Ribonuclease H-like domain-containing protein</fullName>
    </submittedName>
</protein>
<dbReference type="SMART" id="SM00343">
    <property type="entry name" value="ZnF_C2HC"/>
    <property type="match status" value="2"/>
</dbReference>